<keyword evidence="3" id="KW-1185">Reference proteome</keyword>
<proteinExistence type="predicted"/>
<accession>A0A448ZPD2</accession>
<dbReference type="AlphaFoldDB" id="A0A448ZPD2"/>
<reference evidence="2 3" key="1">
    <citation type="submission" date="2019-01" db="EMBL/GenBank/DDBJ databases">
        <authorList>
            <person name="Ferrante I. M."/>
        </authorList>
    </citation>
    <scope>NUCLEOTIDE SEQUENCE [LARGE SCALE GENOMIC DNA]</scope>
    <source>
        <strain evidence="2 3">B856</strain>
    </source>
</reference>
<evidence type="ECO:0000313" key="2">
    <source>
        <dbReference type="EMBL" id="VEU43907.1"/>
    </source>
</evidence>
<dbReference type="Proteomes" id="UP000291116">
    <property type="component" value="Unassembled WGS sequence"/>
</dbReference>
<evidence type="ECO:0000313" key="3">
    <source>
        <dbReference type="Proteomes" id="UP000291116"/>
    </source>
</evidence>
<name>A0A448ZPD2_9STRA</name>
<organism evidence="2 3">
    <name type="scientific">Pseudo-nitzschia multistriata</name>
    <dbReference type="NCBI Taxonomy" id="183589"/>
    <lineage>
        <taxon>Eukaryota</taxon>
        <taxon>Sar</taxon>
        <taxon>Stramenopiles</taxon>
        <taxon>Ochrophyta</taxon>
        <taxon>Bacillariophyta</taxon>
        <taxon>Bacillariophyceae</taxon>
        <taxon>Bacillariophycidae</taxon>
        <taxon>Bacillariales</taxon>
        <taxon>Bacillariaceae</taxon>
        <taxon>Pseudo-nitzschia</taxon>
    </lineage>
</organism>
<evidence type="ECO:0000256" key="1">
    <source>
        <dbReference type="SAM" id="MobiDB-lite"/>
    </source>
</evidence>
<dbReference type="EMBL" id="CAACVS010000601">
    <property type="protein sequence ID" value="VEU43907.1"/>
    <property type="molecule type" value="Genomic_DNA"/>
</dbReference>
<gene>
    <name evidence="2" type="ORF">PSNMU_V1.4_AUG-EV-PASAV3_0109590</name>
</gene>
<sequence>MNLNQRSSTTWYYNWGAYTNSIPNFSSETRLFEDSNYFPEIMYNGTETEIPPDEEFCEGGYFYRADHYEEEDVKQTLISIKKLGVYDSSEDVGVTFCTMVTTDTARDGGLNDHFMSTYYDPTPGLTFELGANAHTFSGLIGWTNVAGYNYEGSDAIYERFGWNQDVHVIVDCPNSFCYSTYQGYFYLPNADKNGYPLTSGLVFRLTVEEGGVWVYTPRYRLTDTTNAAAYQKTYGVFTGETITLAYAPTGYGKGYWYREGENAQFNATKNQFSINGGDATVDPHDMNVLCYDYTGDMCSYYPSYDEFWDNQLFLEGGGSRFLEEDADNADEPNGSFGEEDSNTRGLEGLDDADEYALVGGEGTILLDFSRRRNLDGAQGRSLQAAEEPVLRTFSLDATVAPGTDEIGSLRTAGGNRLQKSMGVLGFLAWATAVAVLVW</sequence>
<protein>
    <submittedName>
        <fullName evidence="2">Uncharacterized protein</fullName>
    </submittedName>
</protein>
<feature type="region of interest" description="Disordered" evidence="1">
    <location>
        <begin position="323"/>
        <end position="347"/>
    </location>
</feature>